<sequence length="163" mass="19195">MSRNSFSDEQIAEIRNAFSMFDNEKGVISHVDIIEVMKRLGQNPSEEEVLKMIEPIDKNGDQKVEFHEFAEMMRNYLQQIEPQHENEVIKNMFQLFDKNGNGYICMKELRKMLKTMGEKVSHKQVNEMMKFADRNGDGHIDFEEFKNLVNEVLITDNVSLFLR</sequence>
<feature type="domain" description="EF-hand" evidence="6">
    <location>
        <begin position="9"/>
        <end position="43"/>
    </location>
</feature>
<dbReference type="GO" id="GO:0008218">
    <property type="term" value="P:bioluminescence"/>
    <property type="evidence" value="ECO:0007669"/>
    <property type="project" value="UniProtKB-KW"/>
</dbReference>
<dbReference type="GO" id="GO:0005509">
    <property type="term" value="F:calcium ion binding"/>
    <property type="evidence" value="ECO:0007669"/>
    <property type="project" value="InterPro"/>
</dbReference>
<keyword evidence="4" id="KW-0455">Luminescence</keyword>
<keyword evidence="8" id="KW-1185">Reference proteome</keyword>
<keyword evidence="2" id="KW-0677">Repeat</keyword>
<dbReference type="FunFam" id="1.10.238.10:FF:000178">
    <property type="entry name" value="Calmodulin-2 A"/>
    <property type="match status" value="1"/>
</dbReference>
<feature type="domain" description="EF-hand" evidence="6">
    <location>
        <begin position="120"/>
        <end position="155"/>
    </location>
</feature>
<dbReference type="CDD" id="cd00051">
    <property type="entry name" value="EFh"/>
    <property type="match status" value="2"/>
</dbReference>
<feature type="domain" description="EF-hand" evidence="6">
    <location>
        <begin position="84"/>
        <end position="119"/>
    </location>
</feature>
<dbReference type="Gene3D" id="1.10.238.10">
    <property type="entry name" value="EF-hand"/>
    <property type="match status" value="2"/>
</dbReference>
<feature type="domain" description="EF-hand" evidence="6">
    <location>
        <begin position="44"/>
        <end position="79"/>
    </location>
</feature>
<dbReference type="GeneID" id="136819310"/>
<dbReference type="InterPro" id="IPR018247">
    <property type="entry name" value="EF_Hand_1_Ca_BS"/>
</dbReference>
<proteinExistence type="inferred from homology"/>
<dbReference type="OrthoDB" id="26525at2759"/>
<dbReference type="PROSITE" id="PS00018">
    <property type="entry name" value="EF_HAND_1"/>
    <property type="match status" value="3"/>
</dbReference>
<name>A0A7M5WMJ9_9CNID</name>
<dbReference type="PANTHER" id="PTHR23048">
    <property type="entry name" value="MYOSIN LIGHT CHAIN 1, 3"/>
    <property type="match status" value="1"/>
</dbReference>
<dbReference type="InterPro" id="IPR050230">
    <property type="entry name" value="CALM/Myosin/TropC-like"/>
</dbReference>
<dbReference type="SMART" id="SM00054">
    <property type="entry name" value="EFh"/>
    <property type="match status" value="4"/>
</dbReference>
<keyword evidence="3" id="KW-0106">Calcium</keyword>
<dbReference type="GO" id="GO:0016460">
    <property type="term" value="C:myosin II complex"/>
    <property type="evidence" value="ECO:0007669"/>
    <property type="project" value="TreeGrafter"/>
</dbReference>
<evidence type="ECO:0000256" key="1">
    <source>
        <dbReference type="ARBA" id="ARBA00007828"/>
    </source>
</evidence>
<dbReference type="SUPFAM" id="SSF47473">
    <property type="entry name" value="EF-hand"/>
    <property type="match status" value="1"/>
</dbReference>
<organism evidence="7 8">
    <name type="scientific">Clytia hemisphaerica</name>
    <dbReference type="NCBI Taxonomy" id="252671"/>
    <lineage>
        <taxon>Eukaryota</taxon>
        <taxon>Metazoa</taxon>
        <taxon>Cnidaria</taxon>
        <taxon>Hydrozoa</taxon>
        <taxon>Hydroidolina</taxon>
        <taxon>Leptothecata</taxon>
        <taxon>Obeliida</taxon>
        <taxon>Clytiidae</taxon>
        <taxon>Clytia</taxon>
    </lineage>
</organism>
<evidence type="ECO:0000313" key="8">
    <source>
        <dbReference type="Proteomes" id="UP000594262"/>
    </source>
</evidence>
<dbReference type="PANTHER" id="PTHR23048:SF0">
    <property type="entry name" value="CALMODULIN LIKE 3"/>
    <property type="match status" value="1"/>
</dbReference>
<dbReference type="AlphaFoldDB" id="A0A7M5WMJ9"/>
<dbReference type="PROSITE" id="PS50222">
    <property type="entry name" value="EF_HAND_2"/>
    <property type="match status" value="4"/>
</dbReference>
<protein>
    <recommendedName>
        <fullName evidence="6">EF-hand domain-containing protein</fullName>
    </recommendedName>
</protein>
<evidence type="ECO:0000259" key="6">
    <source>
        <dbReference type="PROSITE" id="PS50222"/>
    </source>
</evidence>
<evidence type="ECO:0000256" key="2">
    <source>
        <dbReference type="ARBA" id="ARBA00022737"/>
    </source>
</evidence>
<dbReference type="EnsemblMetazoa" id="CLYHEMT011647.1">
    <property type="protein sequence ID" value="CLYHEMP011647.1"/>
    <property type="gene ID" value="CLYHEMG011647"/>
</dbReference>
<comment type="similarity">
    <text evidence="1">Belongs to the aequorin family.</text>
</comment>
<dbReference type="Proteomes" id="UP000594262">
    <property type="component" value="Unplaced"/>
</dbReference>
<dbReference type="InterPro" id="IPR002048">
    <property type="entry name" value="EF_hand_dom"/>
</dbReference>
<evidence type="ECO:0000256" key="5">
    <source>
        <dbReference type="ARBA" id="ARBA00023262"/>
    </source>
</evidence>
<evidence type="ECO:0000256" key="4">
    <source>
        <dbReference type="ARBA" id="ARBA00023223"/>
    </source>
</evidence>
<dbReference type="RefSeq" id="XP_066931657.1">
    <property type="nucleotide sequence ID" value="XM_067075556.1"/>
</dbReference>
<keyword evidence="5" id="KW-0599">Photoprotein</keyword>
<evidence type="ECO:0000313" key="7">
    <source>
        <dbReference type="EnsemblMetazoa" id="CLYHEMP011647.1"/>
    </source>
</evidence>
<accession>A0A7M5WMJ9</accession>
<evidence type="ECO:0000256" key="3">
    <source>
        <dbReference type="ARBA" id="ARBA00022837"/>
    </source>
</evidence>
<dbReference type="Pfam" id="PF13499">
    <property type="entry name" value="EF-hand_7"/>
    <property type="match status" value="2"/>
</dbReference>
<reference evidence="7" key="1">
    <citation type="submission" date="2021-01" db="UniProtKB">
        <authorList>
            <consortium name="EnsemblMetazoa"/>
        </authorList>
    </citation>
    <scope>IDENTIFICATION</scope>
</reference>
<dbReference type="InterPro" id="IPR011992">
    <property type="entry name" value="EF-hand-dom_pair"/>
</dbReference>